<evidence type="ECO:0000313" key="2">
    <source>
        <dbReference type="Proteomes" id="UP000479756"/>
    </source>
</evidence>
<dbReference type="EMBL" id="JAAGWZ010000001">
    <property type="protein sequence ID" value="NEM89972.1"/>
    <property type="molecule type" value="Genomic_DNA"/>
</dbReference>
<dbReference type="Proteomes" id="UP000479756">
    <property type="component" value="Unassembled WGS sequence"/>
</dbReference>
<dbReference type="AlphaFoldDB" id="A0A7C9PL31"/>
<dbReference type="SUPFAM" id="SSF53756">
    <property type="entry name" value="UDP-Glycosyltransferase/glycogen phosphorylase"/>
    <property type="match status" value="1"/>
</dbReference>
<evidence type="ECO:0000313" key="1">
    <source>
        <dbReference type="EMBL" id="NEM89972.1"/>
    </source>
</evidence>
<proteinExistence type="predicted"/>
<organism evidence="1 2">
    <name type="scientific">Galbitalea soli</name>
    <dbReference type="NCBI Taxonomy" id="1268042"/>
    <lineage>
        <taxon>Bacteria</taxon>
        <taxon>Bacillati</taxon>
        <taxon>Actinomycetota</taxon>
        <taxon>Actinomycetes</taxon>
        <taxon>Micrococcales</taxon>
        <taxon>Microbacteriaceae</taxon>
        <taxon>Galbitalea</taxon>
    </lineage>
</organism>
<name>A0A7C9PL31_9MICO</name>
<accession>A0A7C9PL31</accession>
<dbReference type="Gene3D" id="3.40.50.2000">
    <property type="entry name" value="Glycogen Phosphorylase B"/>
    <property type="match status" value="1"/>
</dbReference>
<sequence length="333" mass="37300">MRVLQSFRSGRETTNPYLLQLVASLPEPVEVATFSWRAALLGDWQVFHLHWPEVLLRGTSPAKTAARRFLFALLLLRVRLTGRVIVRTMHNESAHEAQAPLDRLLTRRAERATTVWIRLNPFTVPPTTAPVVTILHGDYARWYADHVVGDRVRGRVLYFGLVRAYKGVEDLIDAFRAQPDPELSLTIAGRPADASLARQLGLRAAGDPRIRLALDYLGDAELATELGRSELVVLPYRRMHNSGATILALSLGRPVLVPANDVTRALRAEVGERWVQLFEGELDADDLTRALQAVRAIAADQRPDLGARDWDAIGRQHRDAYRLALDTRVGRRA</sequence>
<protein>
    <submittedName>
        <fullName evidence="1">GDP-mannose--glycolipid 4-beta-D-mannosyltransferase</fullName>
    </submittedName>
</protein>
<comment type="caution">
    <text evidence="1">The sequence shown here is derived from an EMBL/GenBank/DDBJ whole genome shotgun (WGS) entry which is preliminary data.</text>
</comment>
<dbReference type="GO" id="GO:0016757">
    <property type="term" value="F:glycosyltransferase activity"/>
    <property type="evidence" value="ECO:0007669"/>
    <property type="project" value="UniProtKB-KW"/>
</dbReference>
<dbReference type="RefSeq" id="WP_163471659.1">
    <property type="nucleotide sequence ID" value="NZ_JAAGWZ010000001.1"/>
</dbReference>
<dbReference type="Pfam" id="PF13692">
    <property type="entry name" value="Glyco_trans_1_4"/>
    <property type="match status" value="1"/>
</dbReference>
<keyword evidence="1" id="KW-0328">Glycosyltransferase</keyword>
<reference evidence="1 2" key="1">
    <citation type="journal article" date="2014" name="Int. J. Syst. Evol. Microbiol.">
        <title>Description of Galbitalea soli gen. nov., sp. nov., and Frondihabitans sucicola sp. nov.</title>
        <authorList>
            <person name="Kim S.J."/>
            <person name="Lim J.M."/>
            <person name="Ahn J.H."/>
            <person name="Weon H.Y."/>
            <person name="Hamada M."/>
            <person name="Suzuki K."/>
            <person name="Ahn T.Y."/>
            <person name="Kwon S.W."/>
        </authorList>
    </citation>
    <scope>NUCLEOTIDE SEQUENCE [LARGE SCALE GENOMIC DNA]</scope>
    <source>
        <strain evidence="1 2">NBRC 108727</strain>
    </source>
</reference>
<keyword evidence="2" id="KW-1185">Reference proteome</keyword>
<gene>
    <name evidence="1" type="ORF">G3T37_01220</name>
</gene>
<keyword evidence="1" id="KW-0808">Transferase</keyword>